<feature type="compositionally biased region" description="Acidic residues" evidence="4">
    <location>
        <begin position="1050"/>
        <end position="1059"/>
    </location>
</feature>
<feature type="compositionally biased region" description="Basic and acidic residues" evidence="4">
    <location>
        <begin position="567"/>
        <end position="584"/>
    </location>
</feature>
<feature type="domain" description="DNA replication checkpoint mediator MRC1" evidence="5">
    <location>
        <begin position="1024"/>
        <end position="1162"/>
    </location>
</feature>
<feature type="compositionally biased region" description="Polar residues" evidence="4">
    <location>
        <begin position="184"/>
        <end position="199"/>
    </location>
</feature>
<feature type="compositionally biased region" description="Low complexity" evidence="4">
    <location>
        <begin position="1376"/>
        <end position="1408"/>
    </location>
</feature>
<proteinExistence type="predicted"/>
<dbReference type="Pfam" id="PF09444">
    <property type="entry name" value="MRC1"/>
    <property type="match status" value="1"/>
</dbReference>
<dbReference type="InterPro" id="IPR024146">
    <property type="entry name" value="Claspin"/>
</dbReference>
<feature type="compositionally biased region" description="Acidic residues" evidence="4">
    <location>
        <begin position="63"/>
        <end position="72"/>
    </location>
</feature>
<dbReference type="Proteomes" id="UP001521184">
    <property type="component" value="Unassembled WGS sequence"/>
</dbReference>
<gene>
    <name evidence="6" type="ORF">SLS58_006316</name>
</gene>
<feature type="compositionally biased region" description="Polar residues" evidence="4">
    <location>
        <begin position="1185"/>
        <end position="1194"/>
    </location>
</feature>
<dbReference type="PANTHER" id="PTHR14396:SF10">
    <property type="entry name" value="CLASPIN"/>
    <property type="match status" value="1"/>
</dbReference>
<feature type="region of interest" description="Disordered" evidence="4">
    <location>
        <begin position="490"/>
        <end position="555"/>
    </location>
</feature>
<evidence type="ECO:0000256" key="2">
    <source>
        <dbReference type="ARBA" id="ARBA00022553"/>
    </source>
</evidence>
<feature type="compositionally biased region" description="Polar residues" evidence="4">
    <location>
        <begin position="733"/>
        <end position="749"/>
    </location>
</feature>
<feature type="region of interest" description="Disordered" evidence="4">
    <location>
        <begin position="733"/>
        <end position="758"/>
    </location>
</feature>
<keyword evidence="3" id="KW-0539">Nucleus</keyword>
<evidence type="ECO:0000256" key="1">
    <source>
        <dbReference type="ARBA" id="ARBA00004123"/>
    </source>
</evidence>
<feature type="compositionally biased region" description="Acidic residues" evidence="4">
    <location>
        <begin position="1166"/>
        <end position="1175"/>
    </location>
</feature>
<sequence>MQTSRPPIELTPRSRVKAMLAEAGMSDDSEDELSTKPSNAPLKPSEPVANPAPAASKPAQDDASSDSEEDDIIPAKRPIGRMAARMLAQNQNAPSGDGDKEDGNAYQRVRKMLMSAKDKQKESSGRSSPAADAESSSGEDMPFSRPAPARRLARKASKSPKPAASASRASSPGLFVSPSKASPAKSTGSFENGSNSDSGMSDFKPKSRLEELVAQKKAERKAKEAAEKKAREENRRKAKAAARKSNEIDRELNGSETDSNDEEGVAEKLTQQARPTRRAGKKAKEEMNRETQRIARNMQLAHQAKTKKKYTTQDLFKRFNYGQPQDSAENTPELASSDVDQAEKETPPTSQPSVDEVEKSTTHEQGIDSNRLPDDTVVDIGQPTKTDIGLPVLHKAHPQPKIDKGKGRAISPSLENPAQTAPEPIAKPTAPAPVPEKKTRTFRVVLPERPVANASDSDDDLEIVRDKRFDVFDSLPARQAKEPKHLLTLRHLAHLTSPSKSRQTDRNSMGPDQLQAVLQRRAREQAKAEKDERIAELRAKGIMVQTEEERERDQLELENLLEKARKEADELAKKEKDEAKKNGDDDGDGLLDSEDDESYVEDGSDAEGAEDEELELSGSEDEEEDRADGEGLLDDEAGEDEDDEMADEEDVSAQPVVEALEDDGESEEDAAPAQRRTVVARNRKRVFDDEDEESEAKPTEQQAQPEPSQDETMAAFGFANNAASVGLTQMFTNTAADMTSQPTKQQSQPNPSPDETMAAFGFADNAASVDVSEMFVGTMANMDSKSTEHQPQPEATQDETMAAFGFANNAAPVGLSQMFNGTMADTGSQSEIPEGANTQQDSLDFLRNIPISTIPEFAADFSGPSQDSFIRDSQVGESQAESGSNDINIGISQFPSQPQEYPDTQMSDVPEPTQDGGFAVSRTPGRFNRTPQASSTQKTVDTVIFEGGTPESPIVQRKKGRLQRRREIVATAVSDVEEDAQPEPNDAISDAAASDEEFAISADAFNVMRKGAKKAKKIEAFNKKKSAAKEMVHEQAEESEDEYAGLGGASDDESGGEMDEELKDMIDEAKVKVNEREIAAFHANKERVEDEKRIDKLYKDITNGNLRRKRGGDFGSLDDSDDEAAERRAKKQREFARMRKALLADENIGKIADNPKKLAFLRAIEDHDEDEDEDFFDYKDPTAPEESQSQSIPDSQEAAQQQQETTTTTAPQANPLKRKAPPTTDSNDENRPPARQRRTAAVPDRKPTTRAEIRESLSSLIDEPLVRETQFSASEDEDEDGDEQQQQQQKQQQVQVSTTTRASSFTERRRTAAPIVDRLTLSRSASAASSTTTTTSTTTEQQTTSAKPLAFAAPATTTGALHGFKVPSLLRRATTNLSTTSTTSNSSSSTTTSNNNSNNSNAAAASAADQAGLRRGGSKKSNIHYQAREAERKKAVVAVEARREEGLRKKVVKGRGRSVLGALGGGGFE</sequence>
<feature type="region of interest" description="Disordered" evidence="4">
    <location>
        <begin position="1029"/>
        <end position="1059"/>
    </location>
</feature>
<feature type="compositionally biased region" description="Low complexity" evidence="4">
    <location>
        <begin position="1318"/>
        <end position="1346"/>
    </location>
</feature>
<feature type="compositionally biased region" description="Polar residues" evidence="4">
    <location>
        <begin position="875"/>
        <end position="907"/>
    </location>
</feature>
<feature type="compositionally biased region" description="Polar residues" evidence="4">
    <location>
        <begin position="699"/>
        <end position="711"/>
    </location>
</feature>
<evidence type="ECO:0000256" key="4">
    <source>
        <dbReference type="SAM" id="MobiDB-lite"/>
    </source>
</evidence>
<dbReference type="PANTHER" id="PTHR14396">
    <property type="entry name" value="CLASPIN"/>
    <property type="match status" value="1"/>
</dbReference>
<feature type="compositionally biased region" description="Acidic residues" evidence="4">
    <location>
        <begin position="585"/>
        <end position="651"/>
    </location>
</feature>
<feature type="region of interest" description="Disordered" evidence="4">
    <location>
        <begin position="857"/>
        <end position="939"/>
    </location>
</feature>
<feature type="compositionally biased region" description="Low complexity" evidence="4">
    <location>
        <begin position="1284"/>
        <end position="1295"/>
    </location>
</feature>
<feature type="compositionally biased region" description="Basic and acidic residues" evidence="4">
    <location>
        <begin position="521"/>
        <end position="539"/>
    </location>
</feature>
<feature type="compositionally biased region" description="Basic and acidic residues" evidence="4">
    <location>
        <begin position="1243"/>
        <end position="1255"/>
    </location>
</feature>
<feature type="compositionally biased region" description="Polar residues" evidence="4">
    <location>
        <begin position="929"/>
        <end position="939"/>
    </location>
</feature>
<comment type="caution">
    <text evidence="6">The sequence shown here is derived from an EMBL/GenBank/DDBJ whole genome shotgun (WGS) entry which is preliminary data.</text>
</comment>
<feature type="compositionally biased region" description="Low complexity" evidence="4">
    <location>
        <begin position="159"/>
        <end position="172"/>
    </location>
</feature>
<feature type="region of interest" description="Disordered" evidence="4">
    <location>
        <begin position="1"/>
        <end position="438"/>
    </location>
</feature>
<accession>A0ABR3TNR0</accession>
<feature type="compositionally biased region" description="Polar residues" evidence="4">
    <location>
        <begin position="322"/>
        <end position="334"/>
    </location>
</feature>
<feature type="compositionally biased region" description="Basic and acidic residues" evidence="4">
    <location>
        <begin position="203"/>
        <end position="235"/>
    </location>
</feature>
<reference evidence="6 7" key="1">
    <citation type="journal article" date="2023" name="Plant Dis.">
        <title>First Report of Diplodia intermedia Causing Canker and Dieback Diseases on Apple Trees in Canada.</title>
        <authorList>
            <person name="Ellouze W."/>
            <person name="Ilyukhin E."/>
            <person name="Sulman M."/>
            <person name="Ali S."/>
        </authorList>
    </citation>
    <scope>NUCLEOTIDE SEQUENCE [LARGE SCALE GENOMIC DNA]</scope>
    <source>
        <strain evidence="6 7">M45-28</strain>
    </source>
</reference>
<protein>
    <recommendedName>
        <fullName evidence="5">DNA replication checkpoint mediator MRC1 domain-containing protein</fullName>
    </recommendedName>
</protein>
<feature type="compositionally biased region" description="Acidic residues" evidence="4">
    <location>
        <begin position="659"/>
        <end position="670"/>
    </location>
</feature>
<feature type="region of interest" description="Disordered" evidence="4">
    <location>
        <begin position="1162"/>
        <end position="1351"/>
    </location>
</feature>
<feature type="region of interest" description="Disordered" evidence="4">
    <location>
        <begin position="567"/>
        <end position="712"/>
    </location>
</feature>
<feature type="region of interest" description="Disordered" evidence="4">
    <location>
        <begin position="1105"/>
        <end position="1134"/>
    </location>
</feature>
<name>A0ABR3TNR0_9PEZI</name>
<evidence type="ECO:0000259" key="5">
    <source>
        <dbReference type="Pfam" id="PF09444"/>
    </source>
</evidence>
<feature type="compositionally biased region" description="Low complexity" evidence="4">
    <location>
        <begin position="1196"/>
        <end position="1213"/>
    </location>
</feature>
<dbReference type="EMBL" id="JAKEKT020000043">
    <property type="protein sequence ID" value="KAL1641044.1"/>
    <property type="molecule type" value="Genomic_DNA"/>
</dbReference>
<keyword evidence="7" id="KW-1185">Reference proteome</keyword>
<comment type="subcellular location">
    <subcellularLocation>
        <location evidence="1">Nucleus</location>
    </subcellularLocation>
</comment>
<feature type="compositionally biased region" description="Polar residues" evidence="4">
    <location>
        <begin position="1296"/>
        <end position="1305"/>
    </location>
</feature>
<dbReference type="InterPro" id="IPR018564">
    <property type="entry name" value="Repl_chkpnt_MRC1_dom"/>
</dbReference>
<evidence type="ECO:0000313" key="7">
    <source>
        <dbReference type="Proteomes" id="UP001521184"/>
    </source>
</evidence>
<feature type="compositionally biased region" description="Acidic residues" evidence="4">
    <location>
        <begin position="1274"/>
        <end position="1283"/>
    </location>
</feature>
<feature type="compositionally biased region" description="Basic and acidic residues" evidence="4">
    <location>
        <begin position="282"/>
        <end position="293"/>
    </location>
</feature>
<feature type="compositionally biased region" description="Basic and acidic residues" evidence="4">
    <location>
        <begin position="244"/>
        <end position="253"/>
    </location>
</feature>
<evidence type="ECO:0000256" key="3">
    <source>
        <dbReference type="ARBA" id="ARBA00023242"/>
    </source>
</evidence>
<evidence type="ECO:0000313" key="6">
    <source>
        <dbReference type="EMBL" id="KAL1641044.1"/>
    </source>
</evidence>
<organism evidence="6 7">
    <name type="scientific">Diplodia intermedia</name>
    <dbReference type="NCBI Taxonomy" id="856260"/>
    <lineage>
        <taxon>Eukaryota</taxon>
        <taxon>Fungi</taxon>
        <taxon>Dikarya</taxon>
        <taxon>Ascomycota</taxon>
        <taxon>Pezizomycotina</taxon>
        <taxon>Dothideomycetes</taxon>
        <taxon>Dothideomycetes incertae sedis</taxon>
        <taxon>Botryosphaeriales</taxon>
        <taxon>Botryosphaeriaceae</taxon>
        <taxon>Diplodia</taxon>
    </lineage>
</organism>
<feature type="region of interest" description="Disordered" evidence="4">
    <location>
        <begin position="1376"/>
        <end position="1433"/>
    </location>
</feature>
<keyword evidence="2" id="KW-0597">Phosphoprotein</keyword>
<feature type="compositionally biased region" description="Basic and acidic residues" evidence="4">
    <location>
        <begin position="356"/>
        <end position="374"/>
    </location>
</feature>